<dbReference type="OrthoDB" id="1949098at2"/>
<comment type="caution">
    <text evidence="3">The sequence shown here is derived from an EMBL/GenBank/DDBJ whole genome shotgun (WGS) entry which is preliminary data.</text>
</comment>
<dbReference type="GO" id="GO:0006508">
    <property type="term" value="P:proteolysis"/>
    <property type="evidence" value="ECO:0007669"/>
    <property type="project" value="UniProtKB-KW"/>
</dbReference>
<name>A0A2T0AZ49_9CLOT</name>
<keyword evidence="3" id="KW-0645">Protease</keyword>
<evidence type="ECO:0000313" key="4">
    <source>
        <dbReference type="Proteomes" id="UP000239614"/>
    </source>
</evidence>
<proteinExistence type="predicted"/>
<dbReference type="GO" id="GO:0008233">
    <property type="term" value="F:peptidase activity"/>
    <property type="evidence" value="ECO:0007669"/>
    <property type="project" value="UniProtKB-KW"/>
</dbReference>
<evidence type="ECO:0000313" key="3">
    <source>
        <dbReference type="EMBL" id="PRR76471.1"/>
    </source>
</evidence>
<feature type="domain" description="EF-hand" evidence="2">
    <location>
        <begin position="164"/>
        <end position="199"/>
    </location>
</feature>
<dbReference type="GO" id="GO:0005509">
    <property type="term" value="F:calcium ion binding"/>
    <property type="evidence" value="ECO:0007669"/>
    <property type="project" value="InterPro"/>
</dbReference>
<dbReference type="AlphaFoldDB" id="A0A2T0AZ49"/>
<dbReference type="EMBL" id="PVXN01000005">
    <property type="protein sequence ID" value="PRR76471.1"/>
    <property type="molecule type" value="Genomic_DNA"/>
</dbReference>
<dbReference type="PROSITE" id="PS50222">
    <property type="entry name" value="EF_HAND_2"/>
    <property type="match status" value="1"/>
</dbReference>
<dbReference type="Gene3D" id="1.25.40.10">
    <property type="entry name" value="Tetratricopeptide repeat domain"/>
    <property type="match status" value="2"/>
</dbReference>
<keyword evidence="3" id="KW-0378">Hydrolase</keyword>
<dbReference type="SUPFAM" id="SSF48452">
    <property type="entry name" value="TPR-like"/>
    <property type="match status" value="2"/>
</dbReference>
<sequence>MKLNKGIFNKKSIMFIGTTLVMVFTITIIIFFIVSKNNKLEKESASADRKAEEYIYLGEYEKAFEEYNNIDINKIKDNRLLALKNIDMARIYFLKGDVKNSKKYIQLAKDIGIQDDEIVNKIVFYEFINGDSSQALQDGENALKANSKNKSLIKSMMAIYMVNKELDKAKQIVQLYDVDKKSAYDLAEYSRMLMILGDIKGAFAKLKEAWDIDKDEYKIYDVLAQESLYNSDKIISYIKELEKNNSNELAYKMWLAKIYSLKEDKSKEGVQIIEQLKGKDAGNIEIKLIEASILQNMNKSKEVDKLINEVIQNNKDDYGVLHTAAWFYLRRHDLEKAMEYCKKSIEQNKDYPDNYAFLMPQILKNMNKASSVKLYFITAMEKELYNYNILESVGKFYWDIEKNLDKALDYLL</sequence>
<organism evidence="3 4">
    <name type="scientific">Clostridium thermopalmarium DSM 5974</name>
    <dbReference type="NCBI Taxonomy" id="1121340"/>
    <lineage>
        <taxon>Bacteria</taxon>
        <taxon>Bacillati</taxon>
        <taxon>Bacillota</taxon>
        <taxon>Clostridia</taxon>
        <taxon>Eubacteriales</taxon>
        <taxon>Clostridiaceae</taxon>
        <taxon>Clostridium</taxon>
    </lineage>
</organism>
<reference evidence="3 4" key="1">
    <citation type="submission" date="2018-03" db="EMBL/GenBank/DDBJ databases">
        <title>Genome sequence of Clostridium thermopalmarium DSM 5974.</title>
        <authorList>
            <person name="Poehlein A."/>
            <person name="Daniel R."/>
        </authorList>
    </citation>
    <scope>NUCLEOTIDE SEQUENCE [LARGE SCALE GENOMIC DNA]</scope>
    <source>
        <strain evidence="3 4">DSM 5974</strain>
    </source>
</reference>
<keyword evidence="4" id="KW-1185">Reference proteome</keyword>
<dbReference type="InterPro" id="IPR011990">
    <property type="entry name" value="TPR-like_helical_dom_sf"/>
</dbReference>
<feature type="transmembrane region" description="Helical" evidence="1">
    <location>
        <begin position="12"/>
        <end position="34"/>
    </location>
</feature>
<dbReference type="EC" id="3.4.-.-" evidence="3"/>
<dbReference type="RefSeq" id="WP_106023868.1">
    <property type="nucleotide sequence ID" value="NZ_PVXN01000005.1"/>
</dbReference>
<evidence type="ECO:0000259" key="2">
    <source>
        <dbReference type="PROSITE" id="PS50222"/>
    </source>
</evidence>
<keyword evidence="1" id="KW-0472">Membrane</keyword>
<keyword evidence="1" id="KW-0812">Transmembrane</keyword>
<accession>A0A2T0AZ49</accession>
<protein>
    <submittedName>
        <fullName evidence="3">Beta-barrel assembly-enhancing protease</fullName>
        <ecNumber evidence="3">3.4.-.-</ecNumber>
    </submittedName>
</protein>
<keyword evidence="1" id="KW-1133">Transmembrane helix</keyword>
<dbReference type="Proteomes" id="UP000239614">
    <property type="component" value="Unassembled WGS sequence"/>
</dbReference>
<gene>
    <name evidence="3" type="primary">bepA</name>
    <name evidence="3" type="ORF">CPAL_01420</name>
</gene>
<dbReference type="InterPro" id="IPR002048">
    <property type="entry name" value="EF_hand_dom"/>
</dbReference>
<evidence type="ECO:0000256" key="1">
    <source>
        <dbReference type="SAM" id="Phobius"/>
    </source>
</evidence>